<dbReference type="SUPFAM" id="SSF49785">
    <property type="entry name" value="Galactose-binding domain-like"/>
    <property type="match status" value="1"/>
</dbReference>
<dbReference type="PANTHER" id="PTHR36848:SF2">
    <property type="entry name" value="SECRETED PROTEIN"/>
    <property type="match status" value="1"/>
</dbReference>
<organism evidence="2 3">
    <name type="scientific">Talaromyces rugulosus</name>
    <name type="common">Penicillium rugulosum</name>
    <dbReference type="NCBI Taxonomy" id="121627"/>
    <lineage>
        <taxon>Eukaryota</taxon>
        <taxon>Fungi</taxon>
        <taxon>Dikarya</taxon>
        <taxon>Ascomycota</taxon>
        <taxon>Pezizomycotina</taxon>
        <taxon>Eurotiomycetes</taxon>
        <taxon>Eurotiomycetidae</taxon>
        <taxon>Eurotiales</taxon>
        <taxon>Trichocomaceae</taxon>
        <taxon>Talaromyces</taxon>
        <taxon>Talaromyces sect. Islandici</taxon>
    </lineage>
</organism>
<gene>
    <name evidence="2" type="ORF">TRUGW13939_01868</name>
</gene>
<dbReference type="OrthoDB" id="4216307at2759"/>
<dbReference type="AlphaFoldDB" id="A0A7H8QLG7"/>
<keyword evidence="3" id="KW-1185">Reference proteome</keyword>
<evidence type="ECO:0008006" key="4">
    <source>
        <dbReference type="Google" id="ProtNLM"/>
    </source>
</evidence>
<dbReference type="InterPro" id="IPR053161">
    <property type="entry name" value="Ulvan_degrading_GH"/>
</dbReference>
<dbReference type="KEGG" id="trg:TRUGW13939_01868"/>
<dbReference type="GeneID" id="55989378"/>
<sequence length="1019" mass="111207">MVRPTAILIAALILQFQKVHAVGVDDQVYADIDYGTFQNPSANVRPRFRYWPNDASVNLSQVADDVREAGRVGVGGIELLGYFLYGDIQLFPGNYDSLQSDWTLNGFGSPSWSNLLNTVLSTAQEEGLVVDMAIGPNQGAGVPAPYESDGLMWDLYPYEVAVPLGGSFDGVLPGWSSGPLVAASTGLVLDVTNSSDASNITLSHSSLADITQLVDQNGHVNVSFPSQQSGIENRVFAYYLKHSHYPEVQASDRVVASVPQSPIENWTQNGSWVVDHFSALGAQVIIDFWKDHLLDNSTTDLIKQVGNYMWEDSQEFYLLENTFWTPNLTAAFLANRGYAVNQYIPLLISTLTSSAPSTLYILDDPEAGASHVADYRQTLTELNRIYLQTLSSWAQDTLGIQFSSQVVYNLPMDMLANIPSVNAPECESLALSDDIDEYRQFTGPANLAGKRVISSELGAQSFAYQQQIPSVVNYIKKSVAGGINQFVIHGYPYSGNYGNTTWPGFTTFDYSYSEMHGRHQPGWDFYSDFLNWTARIQWVTQTGVPKMDIAFWSKSTDYRHLSAKYTPTDLLEAGFSYEYLSPDNFALPEAYVSDGVLAPERQAFKALVIGANEILTGLGVTQLAKYAQAGLPVIFNGGLPSQFEGYNQTGAASANATISNMTSLQNVHVTSSDEGIADTLASLNVTPRTAVTTNGTWYTYWREDNTTSFDYVYVFNDASSLPSGQGFSTGSITFESTGVPYIYDAWTGKVESLLVYEQSETNTTVPLQLAGDQTIIIAFRHLAFGQPLHVISAPPSTLDLNSSSTSLSIHRSYTSETAQCLLSNGTSVTLSPVLTPPFALTNWSLIVESWTSPSNPYNLDPVAERSNLSTFSNIQSLVSWSDISSSLANVSGRGYYSTDFQWPPSSTSVSDDDASVVDGAFIDLGSIVHTARVIINGQTLAPLDISWARADISAYLVQGTNLVEVVVSTSLGNGLRTIWDSIETSGKKASTQFPDPPSVADYGLLFPVQIIPYKTDELR</sequence>
<evidence type="ECO:0000256" key="1">
    <source>
        <dbReference type="SAM" id="SignalP"/>
    </source>
</evidence>
<feature type="signal peptide" evidence="1">
    <location>
        <begin position="1"/>
        <end position="21"/>
    </location>
</feature>
<dbReference type="RefSeq" id="XP_035340958.1">
    <property type="nucleotide sequence ID" value="XM_035485065.1"/>
</dbReference>
<dbReference type="InterPro" id="IPR008979">
    <property type="entry name" value="Galactose-bd-like_sf"/>
</dbReference>
<evidence type="ECO:0000313" key="2">
    <source>
        <dbReference type="EMBL" id="QKX54779.1"/>
    </source>
</evidence>
<dbReference type="Proteomes" id="UP000509510">
    <property type="component" value="Chromosome I"/>
</dbReference>
<name>A0A7H8QLG7_TALRU</name>
<protein>
    <recommendedName>
        <fullName evidence="4">Secreted protein</fullName>
    </recommendedName>
</protein>
<dbReference type="Pfam" id="PF17132">
    <property type="entry name" value="Glyco_hydro_106"/>
    <property type="match status" value="1"/>
</dbReference>
<dbReference type="EMBL" id="CP055898">
    <property type="protein sequence ID" value="QKX54779.1"/>
    <property type="molecule type" value="Genomic_DNA"/>
</dbReference>
<dbReference type="PANTHER" id="PTHR36848">
    <property type="entry name" value="DNA-BINDING PROTEIN (PUTATIVE SECRETED PROTEIN)-RELATED"/>
    <property type="match status" value="1"/>
</dbReference>
<reference evidence="3" key="1">
    <citation type="submission" date="2020-06" db="EMBL/GenBank/DDBJ databases">
        <title>A chromosome-scale genome assembly of Talaromyces rugulosus W13939.</title>
        <authorList>
            <person name="Wang B."/>
            <person name="Guo L."/>
            <person name="Ye K."/>
            <person name="Wang L."/>
        </authorList>
    </citation>
    <scope>NUCLEOTIDE SEQUENCE [LARGE SCALE GENOMIC DNA]</scope>
    <source>
        <strain evidence="3">W13939</strain>
    </source>
</reference>
<evidence type="ECO:0000313" key="3">
    <source>
        <dbReference type="Proteomes" id="UP000509510"/>
    </source>
</evidence>
<dbReference type="Gene3D" id="2.60.120.260">
    <property type="entry name" value="Galactose-binding domain-like"/>
    <property type="match status" value="1"/>
</dbReference>
<accession>A0A7H8QLG7</accession>
<feature type="chain" id="PRO_5028949909" description="Secreted protein" evidence="1">
    <location>
        <begin position="22"/>
        <end position="1019"/>
    </location>
</feature>
<keyword evidence="1" id="KW-0732">Signal</keyword>
<proteinExistence type="predicted"/>